<dbReference type="PROSITE" id="PS50109">
    <property type="entry name" value="HIS_KIN"/>
    <property type="match status" value="1"/>
</dbReference>
<dbReference type="InterPro" id="IPR005467">
    <property type="entry name" value="His_kinase_dom"/>
</dbReference>
<dbReference type="InterPro" id="IPR036890">
    <property type="entry name" value="HATPase_C_sf"/>
</dbReference>
<dbReference type="InterPro" id="IPR003661">
    <property type="entry name" value="HisK_dim/P_dom"/>
</dbReference>
<dbReference type="Pfam" id="PF02518">
    <property type="entry name" value="HATPase_c"/>
    <property type="match status" value="1"/>
</dbReference>
<comment type="catalytic activity">
    <reaction evidence="1">
        <text>ATP + protein L-histidine = ADP + protein N-phospho-L-histidine.</text>
        <dbReference type="EC" id="2.7.13.3"/>
    </reaction>
</comment>
<evidence type="ECO:0000256" key="1">
    <source>
        <dbReference type="ARBA" id="ARBA00000085"/>
    </source>
</evidence>
<dbReference type="STRING" id="379482.SAMN04487961_0347"/>
<evidence type="ECO:0000256" key="13">
    <source>
        <dbReference type="SAM" id="Phobius"/>
    </source>
</evidence>
<evidence type="ECO:0000256" key="8">
    <source>
        <dbReference type="ARBA" id="ARBA00022777"/>
    </source>
</evidence>
<feature type="transmembrane region" description="Helical" evidence="13">
    <location>
        <begin position="178"/>
        <end position="200"/>
    </location>
</feature>
<dbReference type="GO" id="GO:0000155">
    <property type="term" value="F:phosphorelay sensor kinase activity"/>
    <property type="evidence" value="ECO:0007669"/>
    <property type="project" value="InterPro"/>
</dbReference>
<evidence type="ECO:0000256" key="6">
    <source>
        <dbReference type="ARBA" id="ARBA00022692"/>
    </source>
</evidence>
<dbReference type="InterPro" id="IPR004358">
    <property type="entry name" value="Sig_transdc_His_kin-like_C"/>
</dbReference>
<feature type="domain" description="Histidine kinase" evidence="14">
    <location>
        <begin position="257"/>
        <end position="466"/>
    </location>
</feature>
<evidence type="ECO:0000256" key="12">
    <source>
        <dbReference type="ARBA" id="ARBA00023136"/>
    </source>
</evidence>
<dbReference type="PANTHER" id="PTHR45436">
    <property type="entry name" value="SENSOR HISTIDINE KINASE YKOH"/>
    <property type="match status" value="1"/>
</dbReference>
<evidence type="ECO:0000256" key="9">
    <source>
        <dbReference type="ARBA" id="ARBA00022840"/>
    </source>
</evidence>
<evidence type="ECO:0000256" key="10">
    <source>
        <dbReference type="ARBA" id="ARBA00022989"/>
    </source>
</evidence>
<keyword evidence="11" id="KW-0902">Two-component regulatory system</keyword>
<dbReference type="InterPro" id="IPR003594">
    <property type="entry name" value="HATPase_dom"/>
</dbReference>
<keyword evidence="4" id="KW-0597">Phosphoprotein</keyword>
<dbReference type="SMART" id="SM00388">
    <property type="entry name" value="HisKA"/>
    <property type="match status" value="1"/>
</dbReference>
<dbReference type="Pfam" id="PF00512">
    <property type="entry name" value="HisKA"/>
    <property type="match status" value="1"/>
</dbReference>
<keyword evidence="6 13" id="KW-0812">Transmembrane</keyword>
<evidence type="ECO:0000256" key="5">
    <source>
        <dbReference type="ARBA" id="ARBA00022679"/>
    </source>
</evidence>
<feature type="transmembrane region" description="Helical" evidence="13">
    <location>
        <begin position="7"/>
        <end position="28"/>
    </location>
</feature>
<dbReference type="Gene3D" id="3.30.565.10">
    <property type="entry name" value="Histidine kinase-like ATPase, C-terminal domain"/>
    <property type="match status" value="1"/>
</dbReference>
<keyword evidence="5" id="KW-0808">Transferase</keyword>
<evidence type="ECO:0000313" key="16">
    <source>
        <dbReference type="Proteomes" id="UP000252995"/>
    </source>
</evidence>
<keyword evidence="10 13" id="KW-1133">Transmembrane helix</keyword>
<dbReference type="CDD" id="cd00082">
    <property type="entry name" value="HisKA"/>
    <property type="match status" value="1"/>
</dbReference>
<comment type="caution">
    <text evidence="15">The sequence shown here is derived from an EMBL/GenBank/DDBJ whole genome shotgun (WGS) entry which is preliminary data.</text>
</comment>
<dbReference type="AlphaFoldDB" id="A0A366GW29"/>
<dbReference type="SUPFAM" id="SSF47384">
    <property type="entry name" value="Homodimeric domain of signal transducing histidine kinase"/>
    <property type="match status" value="1"/>
</dbReference>
<keyword evidence="12 13" id="KW-0472">Membrane</keyword>
<dbReference type="GO" id="GO:0005886">
    <property type="term" value="C:plasma membrane"/>
    <property type="evidence" value="ECO:0007669"/>
    <property type="project" value="TreeGrafter"/>
</dbReference>
<reference evidence="15 16" key="1">
    <citation type="submission" date="2018-06" db="EMBL/GenBank/DDBJ databases">
        <title>Freshwater and sediment microbial communities from various areas in North America, analyzing microbe dynamics in response to fracking.</title>
        <authorList>
            <person name="Lamendella R."/>
        </authorList>
    </citation>
    <scope>NUCLEOTIDE SEQUENCE [LARGE SCALE GENOMIC DNA]</scope>
    <source>
        <strain evidence="15 16">114J</strain>
    </source>
</reference>
<dbReference type="Proteomes" id="UP000252995">
    <property type="component" value="Unassembled WGS sequence"/>
</dbReference>
<evidence type="ECO:0000313" key="15">
    <source>
        <dbReference type="EMBL" id="RBP32290.1"/>
    </source>
</evidence>
<dbReference type="OrthoDB" id="9809766at2"/>
<keyword evidence="8 15" id="KW-0418">Kinase</keyword>
<evidence type="ECO:0000256" key="7">
    <source>
        <dbReference type="ARBA" id="ARBA00022741"/>
    </source>
</evidence>
<organism evidence="15 16">
    <name type="scientific">Marinobacter pelagius</name>
    <dbReference type="NCBI Taxonomy" id="379482"/>
    <lineage>
        <taxon>Bacteria</taxon>
        <taxon>Pseudomonadati</taxon>
        <taxon>Pseudomonadota</taxon>
        <taxon>Gammaproteobacteria</taxon>
        <taxon>Pseudomonadales</taxon>
        <taxon>Marinobacteraceae</taxon>
        <taxon>Marinobacter</taxon>
    </lineage>
</organism>
<evidence type="ECO:0000256" key="3">
    <source>
        <dbReference type="ARBA" id="ARBA00012438"/>
    </source>
</evidence>
<dbReference type="Gene3D" id="1.10.287.130">
    <property type="match status" value="1"/>
</dbReference>
<dbReference type="EC" id="2.7.13.3" evidence="3"/>
<dbReference type="SMART" id="SM00387">
    <property type="entry name" value="HATPase_c"/>
    <property type="match status" value="1"/>
</dbReference>
<evidence type="ECO:0000256" key="2">
    <source>
        <dbReference type="ARBA" id="ARBA00004141"/>
    </source>
</evidence>
<evidence type="ECO:0000259" key="14">
    <source>
        <dbReference type="PROSITE" id="PS50109"/>
    </source>
</evidence>
<dbReference type="GO" id="GO:0005524">
    <property type="term" value="F:ATP binding"/>
    <property type="evidence" value="ECO:0007669"/>
    <property type="project" value="UniProtKB-KW"/>
</dbReference>
<dbReference type="InterPro" id="IPR050428">
    <property type="entry name" value="TCS_sensor_his_kinase"/>
</dbReference>
<dbReference type="PRINTS" id="PR00344">
    <property type="entry name" value="BCTRLSENSOR"/>
</dbReference>
<keyword evidence="9" id="KW-0067">ATP-binding</keyword>
<evidence type="ECO:0000256" key="11">
    <source>
        <dbReference type="ARBA" id="ARBA00023012"/>
    </source>
</evidence>
<evidence type="ECO:0000256" key="4">
    <source>
        <dbReference type="ARBA" id="ARBA00022553"/>
    </source>
</evidence>
<accession>A0A366GW29</accession>
<keyword evidence="7" id="KW-0547">Nucleotide-binding</keyword>
<comment type="subcellular location">
    <subcellularLocation>
        <location evidence="2">Membrane</location>
        <topology evidence="2">Multi-pass membrane protein</topology>
    </subcellularLocation>
</comment>
<dbReference type="InterPro" id="IPR036097">
    <property type="entry name" value="HisK_dim/P_sf"/>
</dbReference>
<name>A0A366GW29_9GAMM</name>
<dbReference type="EMBL" id="QNRO01000004">
    <property type="protein sequence ID" value="RBP32290.1"/>
    <property type="molecule type" value="Genomic_DNA"/>
</dbReference>
<dbReference type="RefSeq" id="WP_113861852.1">
    <property type="nucleotide sequence ID" value="NZ_QNRO01000004.1"/>
</dbReference>
<proteinExistence type="predicted"/>
<sequence length="482" mass="53355">MSLTRTLTLLITTTVLFIALVAAGWSYLESDHELEELFDAELAQSTRIVQGLVQHLADTQSLDQLSSILEETLRLPDNGVPDAELDSDNDEILPGGIGHKYEKKIAFEVWSQQGNPLLDTLTADDSLGLDPGYAWVESSGHRWRTFTLKDPATGFWIRTAQREDIRQELSQELALGNVLPLLLALPLMVLAAISAIQFSFRPLRRLEKPVRNMAPERIHPLDDRQAPREVVGLVQAVNGLLKRLNQALERERRFSADAAHELRTPLAALRLNLERQAERHPGEFDELTAAVDRMVHLVEQMLLLSRVDAGTDFVPEDRNLAEIVEQSIADVAPLALKKQIEPELDNECVLAMVSCHSALINSLMRSLLANAIQYSPEHTTITTRLTPSGNGFHIAVCDQGPGIPPEERERALSRFVRLDQRLGGGAGLGLAIARRIAELHGGQLTLSDRPDGKTGLCVNIWLPAKSASEDTGFRDQRPLASR</sequence>
<gene>
    <name evidence="15" type="ORF">DET50_10458</name>
</gene>
<protein>
    <recommendedName>
        <fullName evidence="3">histidine kinase</fullName>
        <ecNumber evidence="3">2.7.13.3</ecNumber>
    </recommendedName>
</protein>
<dbReference type="SUPFAM" id="SSF55874">
    <property type="entry name" value="ATPase domain of HSP90 chaperone/DNA topoisomerase II/histidine kinase"/>
    <property type="match status" value="1"/>
</dbReference>
<dbReference type="PANTHER" id="PTHR45436:SF14">
    <property type="entry name" value="SENSOR PROTEIN QSEC"/>
    <property type="match status" value="1"/>
</dbReference>